<evidence type="ECO:0000313" key="2">
    <source>
        <dbReference type="Proteomes" id="UP000265520"/>
    </source>
</evidence>
<comment type="caution">
    <text evidence="1">The sequence shown here is derived from an EMBL/GenBank/DDBJ whole genome shotgun (WGS) entry which is preliminary data.</text>
</comment>
<dbReference type="AlphaFoldDB" id="A0A392SG59"/>
<keyword evidence="2" id="KW-1185">Reference proteome</keyword>
<organism evidence="1 2">
    <name type="scientific">Trifolium medium</name>
    <dbReference type="NCBI Taxonomy" id="97028"/>
    <lineage>
        <taxon>Eukaryota</taxon>
        <taxon>Viridiplantae</taxon>
        <taxon>Streptophyta</taxon>
        <taxon>Embryophyta</taxon>
        <taxon>Tracheophyta</taxon>
        <taxon>Spermatophyta</taxon>
        <taxon>Magnoliopsida</taxon>
        <taxon>eudicotyledons</taxon>
        <taxon>Gunneridae</taxon>
        <taxon>Pentapetalae</taxon>
        <taxon>rosids</taxon>
        <taxon>fabids</taxon>
        <taxon>Fabales</taxon>
        <taxon>Fabaceae</taxon>
        <taxon>Papilionoideae</taxon>
        <taxon>50 kb inversion clade</taxon>
        <taxon>NPAAA clade</taxon>
        <taxon>Hologalegina</taxon>
        <taxon>IRL clade</taxon>
        <taxon>Trifolieae</taxon>
        <taxon>Trifolium</taxon>
    </lineage>
</organism>
<accession>A0A392SG59</accession>
<evidence type="ECO:0000313" key="1">
    <source>
        <dbReference type="EMBL" id="MCI47387.1"/>
    </source>
</evidence>
<name>A0A392SG59_9FABA</name>
<dbReference type="EMBL" id="LXQA010371755">
    <property type="protein sequence ID" value="MCI47387.1"/>
    <property type="molecule type" value="Genomic_DNA"/>
</dbReference>
<sequence length="50" mass="6037">MPDFQRQQQQMINRDVALLVQRRFRAEIFTVDNINRAGFTTNQFMNHMHA</sequence>
<reference evidence="1 2" key="1">
    <citation type="journal article" date="2018" name="Front. Plant Sci.">
        <title>Red Clover (Trifolium pratense) and Zigzag Clover (T. medium) - A Picture of Genomic Similarities and Differences.</title>
        <authorList>
            <person name="Dluhosova J."/>
            <person name="Istvanek J."/>
            <person name="Nedelnik J."/>
            <person name="Repkova J."/>
        </authorList>
    </citation>
    <scope>NUCLEOTIDE SEQUENCE [LARGE SCALE GENOMIC DNA]</scope>
    <source>
        <strain evidence="2">cv. 10/8</strain>
        <tissue evidence="1">Leaf</tissue>
    </source>
</reference>
<dbReference type="Proteomes" id="UP000265520">
    <property type="component" value="Unassembled WGS sequence"/>
</dbReference>
<proteinExistence type="predicted"/>
<feature type="non-terminal residue" evidence="1">
    <location>
        <position position="50"/>
    </location>
</feature>
<protein>
    <submittedName>
        <fullName evidence="1">F-box/LRR-repeat protein</fullName>
    </submittedName>
</protein>